<dbReference type="AlphaFoldDB" id="A0A0G0DDR9"/>
<dbReference type="Proteomes" id="UP000034536">
    <property type="component" value="Unassembled WGS sequence"/>
</dbReference>
<keyword evidence="5 6" id="KW-0472">Membrane</keyword>
<dbReference type="GO" id="GO:0016020">
    <property type="term" value="C:membrane"/>
    <property type="evidence" value="ECO:0007669"/>
    <property type="project" value="UniProtKB-SubCell"/>
</dbReference>
<evidence type="ECO:0000256" key="5">
    <source>
        <dbReference type="ARBA" id="ARBA00023136"/>
    </source>
</evidence>
<keyword evidence="2" id="KW-0488">Methylation</keyword>
<dbReference type="SUPFAM" id="SSF54523">
    <property type="entry name" value="Pili subunits"/>
    <property type="match status" value="1"/>
</dbReference>
<dbReference type="Pfam" id="PF07963">
    <property type="entry name" value="N_methyl"/>
    <property type="match status" value="1"/>
</dbReference>
<protein>
    <submittedName>
        <fullName evidence="7">Fimbrial protein</fullName>
    </submittedName>
</protein>
<comment type="subcellular location">
    <subcellularLocation>
        <location evidence="1">Membrane</location>
        <topology evidence="1">Single-pass membrane protein</topology>
    </subcellularLocation>
</comment>
<dbReference type="GO" id="GO:0015627">
    <property type="term" value="C:type II protein secretion system complex"/>
    <property type="evidence" value="ECO:0007669"/>
    <property type="project" value="InterPro"/>
</dbReference>
<accession>A0A0G0DDR9</accession>
<keyword evidence="3 6" id="KW-0812">Transmembrane</keyword>
<evidence type="ECO:0000256" key="2">
    <source>
        <dbReference type="ARBA" id="ARBA00022481"/>
    </source>
</evidence>
<comment type="caution">
    <text evidence="7">The sequence shown here is derived from an EMBL/GenBank/DDBJ whole genome shotgun (WGS) entry which is preliminary data.</text>
</comment>
<organism evidence="7 8">
    <name type="scientific">Candidatus Roizmanbacteria bacterium GW2011_GWA2_35_8</name>
    <dbReference type="NCBI Taxonomy" id="1618479"/>
    <lineage>
        <taxon>Bacteria</taxon>
        <taxon>Candidatus Roizmaniibacteriota</taxon>
    </lineage>
</organism>
<proteinExistence type="predicted"/>
<dbReference type="PRINTS" id="PR00813">
    <property type="entry name" value="BCTERIALGSPG"/>
</dbReference>
<reference evidence="7 8" key="1">
    <citation type="journal article" date="2015" name="Nature">
        <title>rRNA introns, odd ribosomes, and small enigmatic genomes across a large radiation of phyla.</title>
        <authorList>
            <person name="Brown C.T."/>
            <person name="Hug L.A."/>
            <person name="Thomas B.C."/>
            <person name="Sharon I."/>
            <person name="Castelle C.J."/>
            <person name="Singh A."/>
            <person name="Wilkins M.J."/>
            <person name="Williams K.H."/>
            <person name="Banfield J.F."/>
        </authorList>
    </citation>
    <scope>NUCLEOTIDE SEQUENCE [LARGE SCALE GENOMIC DNA]</scope>
</reference>
<dbReference type="PANTHER" id="PTHR30093">
    <property type="entry name" value="GENERAL SECRETION PATHWAY PROTEIN G"/>
    <property type="match status" value="1"/>
</dbReference>
<dbReference type="PANTHER" id="PTHR30093:SF44">
    <property type="entry name" value="TYPE II SECRETION SYSTEM CORE PROTEIN G"/>
    <property type="match status" value="1"/>
</dbReference>
<feature type="transmembrane region" description="Helical" evidence="6">
    <location>
        <begin position="12"/>
        <end position="31"/>
    </location>
</feature>
<evidence type="ECO:0000256" key="1">
    <source>
        <dbReference type="ARBA" id="ARBA00004167"/>
    </source>
</evidence>
<dbReference type="EMBL" id="LBQX01000013">
    <property type="protein sequence ID" value="KKP86826.1"/>
    <property type="molecule type" value="Genomic_DNA"/>
</dbReference>
<gene>
    <name evidence="7" type="ORF">UR89_C0013G0014</name>
</gene>
<evidence type="ECO:0000313" key="8">
    <source>
        <dbReference type="Proteomes" id="UP000034536"/>
    </source>
</evidence>
<dbReference type="InterPro" id="IPR000983">
    <property type="entry name" value="Bac_GSPG_pilin"/>
</dbReference>
<dbReference type="InterPro" id="IPR012902">
    <property type="entry name" value="N_methyl_site"/>
</dbReference>
<dbReference type="GO" id="GO:0015628">
    <property type="term" value="P:protein secretion by the type II secretion system"/>
    <property type="evidence" value="ECO:0007669"/>
    <property type="project" value="InterPro"/>
</dbReference>
<sequence length="123" mass="13523">MKKSFTLLEMLVVIGIIAVLVSVGVSSYSTVQKKARDAKRKSDLKTIQSAMEQYYSVCGYKYPGSLSTSIYCASPTIGIMPVVPKDPKTITPYPCNPCTTSDYTVCTTLESETPSGYCIYYQQ</sequence>
<evidence type="ECO:0000313" key="7">
    <source>
        <dbReference type="EMBL" id="KKP86826.1"/>
    </source>
</evidence>
<name>A0A0G0DDR9_9BACT</name>
<dbReference type="NCBIfam" id="TIGR02532">
    <property type="entry name" value="IV_pilin_GFxxxE"/>
    <property type="match status" value="1"/>
</dbReference>
<evidence type="ECO:0000256" key="4">
    <source>
        <dbReference type="ARBA" id="ARBA00022989"/>
    </source>
</evidence>
<evidence type="ECO:0000256" key="6">
    <source>
        <dbReference type="SAM" id="Phobius"/>
    </source>
</evidence>
<dbReference type="InterPro" id="IPR045584">
    <property type="entry name" value="Pilin-like"/>
</dbReference>
<evidence type="ECO:0000256" key="3">
    <source>
        <dbReference type="ARBA" id="ARBA00022692"/>
    </source>
</evidence>
<dbReference type="Gene3D" id="3.30.700.10">
    <property type="entry name" value="Glycoprotein, Type 4 Pilin"/>
    <property type="match status" value="1"/>
</dbReference>
<keyword evidence="4 6" id="KW-1133">Transmembrane helix</keyword>